<dbReference type="EMBL" id="AFJL02000109">
    <property type="protein sequence ID" value="EMY04937.1"/>
    <property type="molecule type" value="Genomic_DNA"/>
</dbReference>
<evidence type="ECO:0000313" key="1">
    <source>
        <dbReference type="EMBL" id="EMY04937.1"/>
    </source>
</evidence>
<evidence type="ECO:0000313" key="2">
    <source>
        <dbReference type="Proteomes" id="UP000012329"/>
    </source>
</evidence>
<sequence length="89" mass="10543">MIIPFRPKYLQRAPHLFLVSGFPARPRTRKFLSSEFPYHWSSIYLPFFKQVSPFGMTAFIAHVLSKDPAYNRKISRRISIFPDRKEAQI</sequence>
<dbReference type="Proteomes" id="UP000012329">
    <property type="component" value="Unassembled WGS sequence"/>
</dbReference>
<comment type="caution">
    <text evidence="1">The sequence shown here is derived from an EMBL/GenBank/DDBJ whole genome shotgun (WGS) entry which is preliminary data.</text>
</comment>
<accession>A0A829D3V1</accession>
<name>A0A829D3V1_LEPIR</name>
<proteinExistence type="predicted"/>
<dbReference type="AlphaFoldDB" id="A0A829D3V1"/>
<reference evidence="1 2" key="1">
    <citation type="submission" date="2013-02" db="EMBL/GenBank/DDBJ databases">
        <authorList>
            <person name="Harkins D.M."/>
            <person name="Durkin A.S."/>
            <person name="Brinkac L.M."/>
            <person name="Haft D.H."/>
            <person name="Selengut J.D."/>
            <person name="Sanka R."/>
            <person name="DePew J."/>
            <person name="Purushe J."/>
            <person name="Whelen A.C."/>
            <person name="Vinetz J.M."/>
            <person name="Sutton G.G."/>
            <person name="Nierman W.C."/>
            <person name="Fouts D.E."/>
        </authorList>
    </citation>
    <scope>NUCLEOTIDE SEQUENCE [LARGE SCALE GENOMIC DNA]</scope>
    <source>
        <strain evidence="1 2">2002000626</strain>
    </source>
</reference>
<gene>
    <name evidence="1" type="ORF">LEP1GSC029_1766</name>
</gene>
<protein>
    <submittedName>
        <fullName evidence="1">Uncharacterized protein</fullName>
    </submittedName>
</protein>
<organism evidence="1 2">
    <name type="scientific">Leptospira interrogans str. 2002000626</name>
    <dbReference type="NCBI Taxonomy" id="996803"/>
    <lineage>
        <taxon>Bacteria</taxon>
        <taxon>Pseudomonadati</taxon>
        <taxon>Spirochaetota</taxon>
        <taxon>Spirochaetia</taxon>
        <taxon>Leptospirales</taxon>
        <taxon>Leptospiraceae</taxon>
        <taxon>Leptospira</taxon>
    </lineage>
</organism>